<organism evidence="5 6">
    <name type="scientific">Bacteroides uniformis</name>
    <dbReference type="NCBI Taxonomy" id="820"/>
    <lineage>
        <taxon>Bacteria</taxon>
        <taxon>Pseudomonadati</taxon>
        <taxon>Bacteroidota</taxon>
        <taxon>Bacteroidia</taxon>
        <taxon>Bacteroidales</taxon>
        <taxon>Bacteroidaceae</taxon>
        <taxon>Bacteroides</taxon>
    </lineage>
</organism>
<feature type="active site" description="Proton acceptor" evidence="1">
    <location>
        <position position="235"/>
    </location>
</feature>
<evidence type="ECO:0000313" key="6">
    <source>
        <dbReference type="Proteomes" id="UP000260844"/>
    </source>
</evidence>
<dbReference type="PANTHER" id="PTHR30244:SF30">
    <property type="entry name" value="BLR5990 PROTEIN"/>
    <property type="match status" value="1"/>
</dbReference>
<reference evidence="4 7" key="2">
    <citation type="submission" date="2019-06" db="EMBL/GenBank/DDBJ databases">
        <title>Complete genome sequence of Bacteroides uniformis NBRC 113350.</title>
        <authorList>
            <person name="Miura T."/>
            <person name="Furukawa M."/>
            <person name="Shimamura M."/>
            <person name="Ohyama Y."/>
            <person name="Yamazoe A."/>
            <person name="Kawasaki H."/>
        </authorList>
    </citation>
    <scope>NUCLEOTIDE SEQUENCE [LARGE SCALE GENOMIC DNA]</scope>
    <source>
        <strain evidence="4 7">NBRC 113350</strain>
    </source>
</reference>
<dbReference type="InterPro" id="IPR015421">
    <property type="entry name" value="PyrdxlP-dep_Trfase_major"/>
</dbReference>
<dbReference type="InterPro" id="IPR015424">
    <property type="entry name" value="PyrdxlP-dep_Trfase"/>
</dbReference>
<keyword evidence="5" id="KW-0032">Aminotransferase</keyword>
<dbReference type="GO" id="GO:0000271">
    <property type="term" value="P:polysaccharide biosynthetic process"/>
    <property type="evidence" value="ECO:0007669"/>
    <property type="project" value="TreeGrafter"/>
</dbReference>
<dbReference type="InterPro" id="IPR000653">
    <property type="entry name" value="DegT/StrS_aminotransferase"/>
</dbReference>
<gene>
    <name evidence="4" type="ORF">Bun01g_24020</name>
    <name evidence="5" type="ORF">DXD40_01600</name>
</gene>
<dbReference type="Proteomes" id="UP000260844">
    <property type="component" value="Unassembled WGS sequence"/>
</dbReference>
<dbReference type="Pfam" id="PF01041">
    <property type="entry name" value="DegT_DnrJ_EryC1"/>
    <property type="match status" value="2"/>
</dbReference>
<dbReference type="InterPro" id="IPR015422">
    <property type="entry name" value="PyrdxlP-dep_Trfase_small"/>
</dbReference>
<dbReference type="EMBL" id="QSPV01000001">
    <property type="protein sequence ID" value="RGJ97125.1"/>
    <property type="molecule type" value="Genomic_DNA"/>
</dbReference>
<evidence type="ECO:0000313" key="7">
    <source>
        <dbReference type="Proteomes" id="UP000320533"/>
    </source>
</evidence>
<evidence type="ECO:0000313" key="4">
    <source>
        <dbReference type="EMBL" id="BBK88032.1"/>
    </source>
</evidence>
<proteinExistence type="inferred from homology"/>
<dbReference type="AlphaFoldDB" id="A0A412MU51"/>
<dbReference type="CDD" id="cd00616">
    <property type="entry name" value="AHBA_syn"/>
    <property type="match status" value="1"/>
</dbReference>
<evidence type="ECO:0000313" key="5">
    <source>
        <dbReference type="EMBL" id="RGJ97125.1"/>
    </source>
</evidence>
<reference evidence="5 6" key="1">
    <citation type="submission" date="2018-08" db="EMBL/GenBank/DDBJ databases">
        <title>A genome reference for cultivated species of the human gut microbiota.</title>
        <authorList>
            <person name="Zou Y."/>
            <person name="Xue W."/>
            <person name="Luo G."/>
        </authorList>
    </citation>
    <scope>NUCLEOTIDE SEQUENCE [LARGE SCALE GENOMIC DNA]</scope>
    <source>
        <strain evidence="5 6">TM04-30</strain>
    </source>
</reference>
<dbReference type="Gene3D" id="3.90.1150.10">
    <property type="entry name" value="Aspartate Aminotransferase, domain 1"/>
    <property type="match status" value="1"/>
</dbReference>
<dbReference type="EMBL" id="AP019724">
    <property type="protein sequence ID" value="BBK88032.1"/>
    <property type="molecule type" value="Genomic_DNA"/>
</dbReference>
<comment type="similarity">
    <text evidence="3">Belongs to the DegT/DnrJ/EryC1 family.</text>
</comment>
<dbReference type="RefSeq" id="WP_055288371.1">
    <property type="nucleotide sequence ID" value="NZ_AP019724.1"/>
</dbReference>
<dbReference type="KEGG" id="bun:Bun01g_24020"/>
<keyword evidence="2 3" id="KW-0663">Pyridoxal phosphate</keyword>
<dbReference type="Gene3D" id="3.40.640.10">
    <property type="entry name" value="Type I PLP-dependent aspartate aminotransferase-like (Major domain)"/>
    <property type="match status" value="1"/>
</dbReference>
<evidence type="ECO:0000256" key="1">
    <source>
        <dbReference type="PIRSR" id="PIRSR000390-1"/>
    </source>
</evidence>
<sequence length="407" mass="45837">MADYKNTVDFIKSVYGNQEFTPLAVPVFVGNEKKYLNECIDTTFVSSVGKFVDRFEEDMAKYTDAKKAVVCVSGTNALHMALQLVGVKKDDEVLTQALTFIATCNALSYIGSHAVFLDVDRSTMGLSPDAMKAWLQKNAEVRKNTRIGELDKSFDFAYQEDELACYNKNTGRRIKACVPMHSFGHPVRIEEIAALCAEWHIELVEDAAESIGSTYKGKHTGTFGKVGAISFNGNKTITTGGGGMLLFNDEEFGAYAKHITTQAKIPHRWEFRHDHVGYNYRMPNINAALGCAQLENLDKYVASKRKVAAEYEAYFKNVKDIEFFVDSPDTYSNYWLNAVILKDKEAQIDFLTQTNDNGVMTRPIWELMNRLPMFENCENDGLENTIYFADRVVNIPSSVRPSDLPRE</sequence>
<dbReference type="PIRSF" id="PIRSF000390">
    <property type="entry name" value="PLP_StrS"/>
    <property type="match status" value="1"/>
</dbReference>
<dbReference type="PANTHER" id="PTHR30244">
    <property type="entry name" value="TRANSAMINASE"/>
    <property type="match status" value="1"/>
</dbReference>
<evidence type="ECO:0000256" key="3">
    <source>
        <dbReference type="RuleBase" id="RU004508"/>
    </source>
</evidence>
<protein>
    <submittedName>
        <fullName evidence="4">Aminotransferase DegT</fullName>
    </submittedName>
    <submittedName>
        <fullName evidence="5">LegC family aminotransferase</fullName>
    </submittedName>
</protein>
<accession>A0A412MU51</accession>
<dbReference type="SUPFAM" id="SSF53383">
    <property type="entry name" value="PLP-dependent transferases"/>
    <property type="match status" value="1"/>
</dbReference>
<feature type="modified residue" description="N6-(pyridoxal phosphate)lysine" evidence="2">
    <location>
        <position position="235"/>
    </location>
</feature>
<dbReference type="GO" id="GO:0030170">
    <property type="term" value="F:pyridoxal phosphate binding"/>
    <property type="evidence" value="ECO:0007669"/>
    <property type="project" value="TreeGrafter"/>
</dbReference>
<dbReference type="InterPro" id="IPR026385">
    <property type="entry name" value="LegC-like"/>
</dbReference>
<dbReference type="Proteomes" id="UP000320533">
    <property type="component" value="Chromosome"/>
</dbReference>
<keyword evidence="5" id="KW-0808">Transferase</keyword>
<name>A0A412MU51_BACUN</name>
<evidence type="ECO:0000256" key="2">
    <source>
        <dbReference type="PIRSR" id="PIRSR000390-2"/>
    </source>
</evidence>
<dbReference type="GO" id="GO:0008483">
    <property type="term" value="F:transaminase activity"/>
    <property type="evidence" value="ECO:0007669"/>
    <property type="project" value="UniProtKB-KW"/>
</dbReference>
<dbReference type="NCBIfam" id="TIGR04181">
    <property type="entry name" value="NHT_00031"/>
    <property type="match status" value="1"/>
</dbReference>